<gene>
    <name evidence="2" type="ORF">Pan265_09120</name>
</gene>
<dbReference type="EMBL" id="CP036280">
    <property type="protein sequence ID" value="QDU71067.1"/>
    <property type="molecule type" value="Genomic_DNA"/>
</dbReference>
<evidence type="ECO:0000256" key="1">
    <source>
        <dbReference type="SAM" id="MobiDB-lite"/>
    </source>
</evidence>
<dbReference type="Proteomes" id="UP000320386">
    <property type="component" value="Chromosome"/>
</dbReference>
<dbReference type="KEGG" id="mcad:Pan265_09120"/>
<evidence type="ECO:0000313" key="3">
    <source>
        <dbReference type="Proteomes" id="UP000320386"/>
    </source>
</evidence>
<organism evidence="2 3">
    <name type="scientific">Mucisphaera calidilacus</name>
    <dbReference type="NCBI Taxonomy" id="2527982"/>
    <lineage>
        <taxon>Bacteria</taxon>
        <taxon>Pseudomonadati</taxon>
        <taxon>Planctomycetota</taxon>
        <taxon>Phycisphaerae</taxon>
        <taxon>Phycisphaerales</taxon>
        <taxon>Phycisphaeraceae</taxon>
        <taxon>Mucisphaera</taxon>
    </lineage>
</organism>
<sequence>MTSSDLFHVLLSALDNADRVFDHSETSRWPPGELEALKELRLVRQATAGLYAPCPNCHQTHTEPVTIRCAHDGTRRYFILCPESMRVQVTAEMCIGWQVDGDALARLLATAMDLMSKPKAVVAGRLWRLGRTPWKKATREVVLATRLNDVDATAIAAHLGPGGRAIVFVLREAPDERVWPGCVPAVVALSRVATLTPQGIQLDVAAITEIVSDADARAEARSVLPVDPEVKKQTVRRQVTAQLQSKDWDDILVAAYKQHGSYRKAADALTAQTGEPISKDKVRRAVERHGGIAELMADSDSASVARTVASQSRDKSKRFLERR</sequence>
<proteinExistence type="predicted"/>
<protein>
    <submittedName>
        <fullName evidence="2">Uncharacterized protein</fullName>
    </submittedName>
</protein>
<dbReference type="RefSeq" id="WP_145445208.1">
    <property type="nucleotide sequence ID" value="NZ_CP036280.1"/>
</dbReference>
<name>A0A518BVT7_9BACT</name>
<dbReference type="AlphaFoldDB" id="A0A518BVT7"/>
<feature type="compositionally biased region" description="Basic and acidic residues" evidence="1">
    <location>
        <begin position="312"/>
        <end position="323"/>
    </location>
</feature>
<dbReference type="OrthoDB" id="275479at2"/>
<accession>A0A518BVT7</accession>
<keyword evidence="3" id="KW-1185">Reference proteome</keyword>
<evidence type="ECO:0000313" key="2">
    <source>
        <dbReference type="EMBL" id="QDU71067.1"/>
    </source>
</evidence>
<feature type="region of interest" description="Disordered" evidence="1">
    <location>
        <begin position="303"/>
        <end position="323"/>
    </location>
</feature>
<reference evidence="2 3" key="1">
    <citation type="submission" date="2019-02" db="EMBL/GenBank/DDBJ databases">
        <title>Deep-cultivation of Planctomycetes and their phenomic and genomic characterization uncovers novel biology.</title>
        <authorList>
            <person name="Wiegand S."/>
            <person name="Jogler M."/>
            <person name="Boedeker C."/>
            <person name="Pinto D."/>
            <person name="Vollmers J."/>
            <person name="Rivas-Marin E."/>
            <person name="Kohn T."/>
            <person name="Peeters S.H."/>
            <person name="Heuer A."/>
            <person name="Rast P."/>
            <person name="Oberbeckmann S."/>
            <person name="Bunk B."/>
            <person name="Jeske O."/>
            <person name="Meyerdierks A."/>
            <person name="Storesund J.E."/>
            <person name="Kallscheuer N."/>
            <person name="Luecker S."/>
            <person name="Lage O.M."/>
            <person name="Pohl T."/>
            <person name="Merkel B.J."/>
            <person name="Hornburger P."/>
            <person name="Mueller R.-W."/>
            <person name="Bruemmer F."/>
            <person name="Labrenz M."/>
            <person name="Spormann A.M."/>
            <person name="Op den Camp H."/>
            <person name="Overmann J."/>
            <person name="Amann R."/>
            <person name="Jetten M.S.M."/>
            <person name="Mascher T."/>
            <person name="Medema M.H."/>
            <person name="Devos D.P."/>
            <person name="Kaster A.-K."/>
            <person name="Ovreas L."/>
            <person name="Rohde M."/>
            <person name="Galperin M.Y."/>
            <person name="Jogler C."/>
        </authorList>
    </citation>
    <scope>NUCLEOTIDE SEQUENCE [LARGE SCALE GENOMIC DNA]</scope>
    <source>
        <strain evidence="2 3">Pan265</strain>
    </source>
</reference>